<proteinExistence type="inferred from homology"/>
<dbReference type="EMBL" id="RJKM01000001">
    <property type="protein sequence ID" value="ROP42170.1"/>
    <property type="molecule type" value="Genomic_DNA"/>
</dbReference>
<keyword evidence="5" id="KW-0732">Signal</keyword>
<protein>
    <submittedName>
        <fullName evidence="12">Poly(3-hydroxybutyrate) depolymerase</fullName>
    </submittedName>
</protein>
<evidence type="ECO:0000256" key="8">
    <source>
        <dbReference type="ARBA" id="ARBA00023326"/>
    </source>
</evidence>
<feature type="compositionally biased region" description="Low complexity" evidence="10">
    <location>
        <begin position="313"/>
        <end position="337"/>
    </location>
</feature>
<dbReference type="Gene3D" id="2.60.40.290">
    <property type="match status" value="1"/>
</dbReference>
<dbReference type="GO" id="GO:0030247">
    <property type="term" value="F:polysaccharide binding"/>
    <property type="evidence" value="ECO:0007669"/>
    <property type="project" value="UniProtKB-UniRule"/>
</dbReference>
<dbReference type="SUPFAM" id="SSF49384">
    <property type="entry name" value="Carbohydrate-binding domain"/>
    <property type="match status" value="1"/>
</dbReference>
<evidence type="ECO:0000256" key="2">
    <source>
        <dbReference type="ARBA" id="ARBA00010278"/>
    </source>
</evidence>
<dbReference type="RefSeq" id="WP_170185357.1">
    <property type="nucleotide sequence ID" value="NZ_RJKM01000001.1"/>
</dbReference>
<evidence type="ECO:0000256" key="10">
    <source>
        <dbReference type="SAM" id="MobiDB-lite"/>
    </source>
</evidence>
<dbReference type="SMART" id="SM00637">
    <property type="entry name" value="CBD_II"/>
    <property type="match status" value="1"/>
</dbReference>
<keyword evidence="3" id="KW-0964">Secreted</keyword>
<reference evidence="12 13" key="1">
    <citation type="submission" date="2018-11" db="EMBL/GenBank/DDBJ databases">
        <title>Sequencing the genomes of 1000 actinobacteria strains.</title>
        <authorList>
            <person name="Klenk H.-P."/>
        </authorList>
    </citation>
    <scope>NUCLEOTIDE SEQUENCE [LARGE SCALE GENOMIC DNA]</scope>
    <source>
        <strain evidence="12 13">DSM 44231</strain>
    </source>
</reference>
<evidence type="ECO:0000256" key="5">
    <source>
        <dbReference type="ARBA" id="ARBA00022729"/>
    </source>
</evidence>
<sequence>MTTRRRSILGSVAAAALLVVASVGTVLSGDLGERASAAEVTAAAATAGCGKAPSLRSGTIAIQSSGKSRSYILRVPDNYDVNRPYRVVFGFHWLNGSATDVATGRTVQTDVWAYYGLQRLADNSTIFVAPQGLNNGWANNGGEDITLVDDINRQLDAGLCVDTTQRFALGFSYGAAMSYAVACARPDVFRAVAVYAVGQLSGCSGGTRPIAYFAAHGLRDNVLGIAGGRSMRDRFVANNGCAAQSPREPAQGSLTHVITTYSGCREGYPVVWAAFDEGHIAAPQDGATGDSGSRTWLPAETWRFFTQFQSGPTTTTTTSTTTTTTSTTTTTTTTTTTGQPEPGACRVTNTTNAWNTGLTADITITNTGTTAVNGWTLTFTLAAGQTITSGWNATYSPTSGQVSARNVSYNATIAPGASVGIGFQATHTGNTAEPATYTLGNATCTTA</sequence>
<dbReference type="InterPro" id="IPR006311">
    <property type="entry name" value="TAT_signal"/>
</dbReference>
<evidence type="ECO:0000313" key="12">
    <source>
        <dbReference type="EMBL" id="ROP42170.1"/>
    </source>
</evidence>
<dbReference type="PANTHER" id="PTHR38050:SF1">
    <property type="entry name" value="FERULOYL ESTERASE C"/>
    <property type="match status" value="1"/>
</dbReference>
<evidence type="ECO:0000259" key="11">
    <source>
        <dbReference type="PROSITE" id="PS51173"/>
    </source>
</evidence>
<keyword evidence="6" id="KW-0378">Hydrolase</keyword>
<comment type="similarity">
    <text evidence="2">Belongs to the faeC family.</text>
</comment>
<evidence type="ECO:0000256" key="9">
    <source>
        <dbReference type="ARBA" id="ARBA00025250"/>
    </source>
</evidence>
<dbReference type="PROSITE" id="PS51173">
    <property type="entry name" value="CBM2"/>
    <property type="match status" value="1"/>
</dbReference>
<dbReference type="InterPro" id="IPR001919">
    <property type="entry name" value="CBD2"/>
</dbReference>
<accession>A0A3N1HI39</accession>
<dbReference type="GO" id="GO:0030600">
    <property type="term" value="F:feruloyl esterase activity"/>
    <property type="evidence" value="ECO:0007669"/>
    <property type="project" value="InterPro"/>
</dbReference>
<dbReference type="GO" id="GO:0045493">
    <property type="term" value="P:xylan catabolic process"/>
    <property type="evidence" value="ECO:0007669"/>
    <property type="project" value="UniProtKB-KW"/>
</dbReference>
<evidence type="ECO:0000256" key="1">
    <source>
        <dbReference type="ARBA" id="ARBA00004613"/>
    </source>
</evidence>
<evidence type="ECO:0000256" key="6">
    <source>
        <dbReference type="ARBA" id="ARBA00022801"/>
    </source>
</evidence>
<dbReference type="AlphaFoldDB" id="A0A3N1HI39"/>
<keyword evidence="8" id="KW-0624">Polysaccharide degradation</keyword>
<dbReference type="Gene3D" id="3.40.50.1820">
    <property type="entry name" value="alpha/beta hydrolase"/>
    <property type="match status" value="1"/>
</dbReference>
<dbReference type="PANTHER" id="PTHR38050">
    <property type="match status" value="1"/>
</dbReference>
<comment type="caution">
    <text evidence="12">The sequence shown here is derived from an EMBL/GenBank/DDBJ whole genome shotgun (WGS) entry which is preliminary data.</text>
</comment>
<keyword evidence="13" id="KW-1185">Reference proteome</keyword>
<name>A0A3N1HI39_9PSEU</name>
<dbReference type="Proteomes" id="UP000268727">
    <property type="component" value="Unassembled WGS sequence"/>
</dbReference>
<dbReference type="InterPro" id="IPR029058">
    <property type="entry name" value="AB_hydrolase_fold"/>
</dbReference>
<feature type="region of interest" description="Disordered" evidence="10">
    <location>
        <begin position="310"/>
        <end position="342"/>
    </location>
</feature>
<comment type="function">
    <text evidence="9">Involved in degradation of plant cell walls. Hydrolyzes the feruloyl-arabinose ester bond in arabinoxylans, and the feruloyl-galactose ester bond in pectin. Active against paranitrophenyl-acetate, methyl ferulate and wheat arabinoxylan.</text>
</comment>
<gene>
    <name evidence="12" type="ORF">EDD40_7666</name>
</gene>
<dbReference type="InterPro" id="IPR012291">
    <property type="entry name" value="CBM2_carb-bd_dom_sf"/>
</dbReference>
<evidence type="ECO:0000256" key="3">
    <source>
        <dbReference type="ARBA" id="ARBA00022525"/>
    </source>
</evidence>
<evidence type="ECO:0000256" key="4">
    <source>
        <dbReference type="ARBA" id="ARBA00022651"/>
    </source>
</evidence>
<dbReference type="GO" id="GO:0005576">
    <property type="term" value="C:extracellular region"/>
    <property type="evidence" value="ECO:0007669"/>
    <property type="project" value="UniProtKB-SubCell"/>
</dbReference>
<dbReference type="InterPro" id="IPR008965">
    <property type="entry name" value="CBM2/CBM3_carb-bd_dom_sf"/>
</dbReference>
<evidence type="ECO:0000256" key="7">
    <source>
        <dbReference type="ARBA" id="ARBA00023277"/>
    </source>
</evidence>
<keyword evidence="7" id="KW-0119">Carbohydrate metabolism</keyword>
<dbReference type="Pfam" id="PF00553">
    <property type="entry name" value="CBM_2"/>
    <property type="match status" value="1"/>
</dbReference>
<organism evidence="12 13">
    <name type="scientific">Saccharothrix texasensis</name>
    <dbReference type="NCBI Taxonomy" id="103734"/>
    <lineage>
        <taxon>Bacteria</taxon>
        <taxon>Bacillati</taxon>
        <taxon>Actinomycetota</taxon>
        <taxon>Actinomycetes</taxon>
        <taxon>Pseudonocardiales</taxon>
        <taxon>Pseudonocardiaceae</taxon>
        <taxon>Saccharothrix</taxon>
    </lineage>
</organism>
<dbReference type="SUPFAM" id="SSF53474">
    <property type="entry name" value="alpha/beta-Hydrolases"/>
    <property type="match status" value="1"/>
</dbReference>
<evidence type="ECO:0000313" key="13">
    <source>
        <dbReference type="Proteomes" id="UP000268727"/>
    </source>
</evidence>
<keyword evidence="4" id="KW-0858">Xylan degradation</keyword>
<dbReference type="ESTHER" id="9pseu-a0a3n1hi39">
    <property type="family name" value="FaeC"/>
</dbReference>
<dbReference type="GO" id="GO:0004553">
    <property type="term" value="F:hydrolase activity, hydrolyzing O-glycosyl compounds"/>
    <property type="evidence" value="ECO:0007669"/>
    <property type="project" value="InterPro"/>
</dbReference>
<feature type="domain" description="CBM2" evidence="11">
    <location>
        <begin position="338"/>
        <end position="447"/>
    </location>
</feature>
<dbReference type="InterPro" id="IPR043595">
    <property type="entry name" value="FaeB/C/D"/>
</dbReference>
<comment type="subcellular location">
    <subcellularLocation>
        <location evidence="1">Secreted</location>
    </subcellularLocation>
</comment>
<dbReference type="PROSITE" id="PS51318">
    <property type="entry name" value="TAT"/>
    <property type="match status" value="1"/>
</dbReference>